<dbReference type="GO" id="GO:0005886">
    <property type="term" value="C:plasma membrane"/>
    <property type="evidence" value="ECO:0007669"/>
    <property type="project" value="UniProtKB-SubCell"/>
</dbReference>
<dbReference type="Pfam" id="PF03591">
    <property type="entry name" value="AzlC"/>
    <property type="match status" value="1"/>
</dbReference>
<dbReference type="PANTHER" id="PTHR34979:SF1">
    <property type="entry name" value="INNER MEMBRANE PROTEIN YGAZ"/>
    <property type="match status" value="1"/>
</dbReference>
<evidence type="ECO:0000256" key="4">
    <source>
        <dbReference type="ARBA" id="ARBA00022475"/>
    </source>
</evidence>
<dbReference type="AlphaFoldDB" id="A0A5S4ZXK1"/>
<dbReference type="EMBL" id="VNHM01000003">
    <property type="protein sequence ID" value="TYO96867.1"/>
    <property type="molecule type" value="Genomic_DNA"/>
</dbReference>
<feature type="transmembrane region" description="Helical" evidence="8">
    <location>
        <begin position="197"/>
        <end position="214"/>
    </location>
</feature>
<evidence type="ECO:0000256" key="6">
    <source>
        <dbReference type="ARBA" id="ARBA00022989"/>
    </source>
</evidence>
<sequence>MLFLKLERGRKMQTQELKQGINDSIPIVLGYLPLGFAFGVLATDVGMSIVQATMMSVLCFTGAGQYIAIGVLQAGGAVFTIILANVLVNLRYLLFSTSLVPYLKGHVPTATGSILSYGLTDETYAVAMNRYQQHAPTASYMAGLNLSSHTGWIASTLLGAILGSYIGDTDRLGLGFTLPAMYICLLVLMIRNKPDVIVALSSAFICLLIGYLMPATMANMFNIIIATIAAASLGVFISERK</sequence>
<keyword evidence="4" id="KW-1003">Cell membrane</keyword>
<feature type="transmembrane region" description="Helical" evidence="8">
    <location>
        <begin position="220"/>
        <end position="238"/>
    </location>
</feature>
<keyword evidence="6 8" id="KW-1133">Transmembrane helix</keyword>
<comment type="similarity">
    <text evidence="2">Belongs to the AzlC family.</text>
</comment>
<dbReference type="InterPro" id="IPR011606">
    <property type="entry name" value="Brnchd-chn_aa_trnsp_permease"/>
</dbReference>
<feature type="transmembrane region" description="Helical" evidence="8">
    <location>
        <begin position="172"/>
        <end position="190"/>
    </location>
</feature>
<proteinExistence type="inferred from homology"/>
<feature type="transmembrane region" description="Helical" evidence="8">
    <location>
        <begin position="21"/>
        <end position="43"/>
    </location>
</feature>
<comment type="subcellular location">
    <subcellularLocation>
        <location evidence="1">Cell membrane</location>
        <topology evidence="1">Multi-pass membrane protein</topology>
    </subcellularLocation>
</comment>
<feature type="transmembrane region" description="Helical" evidence="8">
    <location>
        <begin position="63"/>
        <end position="88"/>
    </location>
</feature>
<evidence type="ECO:0000313" key="10">
    <source>
        <dbReference type="Proteomes" id="UP000323166"/>
    </source>
</evidence>
<evidence type="ECO:0000256" key="1">
    <source>
        <dbReference type="ARBA" id="ARBA00004651"/>
    </source>
</evidence>
<protein>
    <submittedName>
        <fullName evidence="9">4-azaleucine resistance transporter AzlC</fullName>
    </submittedName>
</protein>
<evidence type="ECO:0000256" key="7">
    <source>
        <dbReference type="ARBA" id="ARBA00023136"/>
    </source>
</evidence>
<evidence type="ECO:0000256" key="8">
    <source>
        <dbReference type="SAM" id="Phobius"/>
    </source>
</evidence>
<keyword evidence="10" id="KW-1185">Reference proteome</keyword>
<keyword evidence="7 8" id="KW-0472">Membrane</keyword>
<organism evidence="9 10">
    <name type="scientific">Desulfallas thermosapovorans DSM 6562</name>
    <dbReference type="NCBI Taxonomy" id="1121431"/>
    <lineage>
        <taxon>Bacteria</taxon>
        <taxon>Bacillati</taxon>
        <taxon>Bacillota</taxon>
        <taxon>Clostridia</taxon>
        <taxon>Eubacteriales</taxon>
        <taxon>Desulfallaceae</taxon>
        <taxon>Desulfallas</taxon>
    </lineage>
</organism>
<gene>
    <name evidence="9" type="ORF">LX24_00677</name>
</gene>
<evidence type="ECO:0000313" key="9">
    <source>
        <dbReference type="EMBL" id="TYO96867.1"/>
    </source>
</evidence>
<dbReference type="PANTHER" id="PTHR34979">
    <property type="entry name" value="INNER MEMBRANE PROTEIN YGAZ"/>
    <property type="match status" value="1"/>
</dbReference>
<accession>A0A5S4ZXK1</accession>
<evidence type="ECO:0000256" key="5">
    <source>
        <dbReference type="ARBA" id="ARBA00022692"/>
    </source>
</evidence>
<reference evidence="9 10" key="1">
    <citation type="submission" date="2019-07" db="EMBL/GenBank/DDBJ databases">
        <title>Genomic Encyclopedia of Type Strains, Phase I: the one thousand microbial genomes (KMG-I) project.</title>
        <authorList>
            <person name="Kyrpides N."/>
        </authorList>
    </citation>
    <scope>NUCLEOTIDE SEQUENCE [LARGE SCALE GENOMIC DNA]</scope>
    <source>
        <strain evidence="9 10">DSM 6562</strain>
    </source>
</reference>
<dbReference type="GO" id="GO:1903785">
    <property type="term" value="P:L-valine transmembrane transport"/>
    <property type="evidence" value="ECO:0007669"/>
    <property type="project" value="TreeGrafter"/>
</dbReference>
<keyword evidence="3" id="KW-0813">Transport</keyword>
<evidence type="ECO:0000256" key="3">
    <source>
        <dbReference type="ARBA" id="ARBA00022448"/>
    </source>
</evidence>
<keyword evidence="5 8" id="KW-0812">Transmembrane</keyword>
<name>A0A5S4ZXK1_9FIRM</name>
<evidence type="ECO:0000256" key="2">
    <source>
        <dbReference type="ARBA" id="ARBA00010735"/>
    </source>
</evidence>
<dbReference type="Proteomes" id="UP000323166">
    <property type="component" value="Unassembled WGS sequence"/>
</dbReference>
<feature type="transmembrane region" description="Helical" evidence="8">
    <location>
        <begin position="149"/>
        <end position="166"/>
    </location>
</feature>
<comment type="caution">
    <text evidence="9">The sequence shown here is derived from an EMBL/GenBank/DDBJ whole genome shotgun (WGS) entry which is preliminary data.</text>
</comment>